<organism evidence="1 2">
    <name type="scientific">Auriscalpium vulgare</name>
    <dbReference type="NCBI Taxonomy" id="40419"/>
    <lineage>
        <taxon>Eukaryota</taxon>
        <taxon>Fungi</taxon>
        <taxon>Dikarya</taxon>
        <taxon>Basidiomycota</taxon>
        <taxon>Agaricomycotina</taxon>
        <taxon>Agaricomycetes</taxon>
        <taxon>Russulales</taxon>
        <taxon>Auriscalpiaceae</taxon>
        <taxon>Auriscalpium</taxon>
    </lineage>
</organism>
<gene>
    <name evidence="1" type="ORF">FA95DRAFT_124279</name>
</gene>
<evidence type="ECO:0000313" key="1">
    <source>
        <dbReference type="EMBL" id="KAI0045404.1"/>
    </source>
</evidence>
<accession>A0ACB8RN38</accession>
<name>A0ACB8RN38_9AGAM</name>
<comment type="caution">
    <text evidence="1">The sequence shown here is derived from an EMBL/GenBank/DDBJ whole genome shotgun (WGS) entry which is preliminary data.</text>
</comment>
<reference evidence="1" key="1">
    <citation type="submission" date="2021-02" db="EMBL/GenBank/DDBJ databases">
        <authorList>
            <consortium name="DOE Joint Genome Institute"/>
            <person name="Ahrendt S."/>
            <person name="Looney B.P."/>
            <person name="Miyauchi S."/>
            <person name="Morin E."/>
            <person name="Drula E."/>
            <person name="Courty P.E."/>
            <person name="Chicoki N."/>
            <person name="Fauchery L."/>
            <person name="Kohler A."/>
            <person name="Kuo A."/>
            <person name="Labutti K."/>
            <person name="Pangilinan J."/>
            <person name="Lipzen A."/>
            <person name="Riley R."/>
            <person name="Andreopoulos W."/>
            <person name="He G."/>
            <person name="Johnson J."/>
            <person name="Barry K.W."/>
            <person name="Grigoriev I.V."/>
            <person name="Nagy L."/>
            <person name="Hibbett D."/>
            <person name="Henrissat B."/>
            <person name="Matheny P.B."/>
            <person name="Labbe J."/>
            <person name="Martin F."/>
        </authorList>
    </citation>
    <scope>NUCLEOTIDE SEQUENCE</scope>
    <source>
        <strain evidence="1">FP105234-sp</strain>
    </source>
</reference>
<protein>
    <submittedName>
        <fullName evidence="1">Uncharacterized protein</fullName>
    </submittedName>
</protein>
<keyword evidence="2" id="KW-1185">Reference proteome</keyword>
<evidence type="ECO:0000313" key="2">
    <source>
        <dbReference type="Proteomes" id="UP000814033"/>
    </source>
</evidence>
<reference evidence="1" key="2">
    <citation type="journal article" date="2022" name="New Phytol.">
        <title>Evolutionary transition to the ectomycorrhizal habit in the genomes of a hyperdiverse lineage of mushroom-forming fungi.</title>
        <authorList>
            <person name="Looney B."/>
            <person name="Miyauchi S."/>
            <person name="Morin E."/>
            <person name="Drula E."/>
            <person name="Courty P.E."/>
            <person name="Kohler A."/>
            <person name="Kuo A."/>
            <person name="LaButti K."/>
            <person name="Pangilinan J."/>
            <person name="Lipzen A."/>
            <person name="Riley R."/>
            <person name="Andreopoulos W."/>
            <person name="He G."/>
            <person name="Johnson J."/>
            <person name="Nolan M."/>
            <person name="Tritt A."/>
            <person name="Barry K.W."/>
            <person name="Grigoriev I.V."/>
            <person name="Nagy L.G."/>
            <person name="Hibbett D."/>
            <person name="Henrissat B."/>
            <person name="Matheny P.B."/>
            <person name="Labbe J."/>
            <person name="Martin F.M."/>
        </authorList>
    </citation>
    <scope>NUCLEOTIDE SEQUENCE</scope>
    <source>
        <strain evidence="1">FP105234-sp</strain>
    </source>
</reference>
<dbReference type="Proteomes" id="UP000814033">
    <property type="component" value="Unassembled WGS sequence"/>
</dbReference>
<proteinExistence type="predicted"/>
<sequence length="563" mass="62751">MKATAQRFHSLAMARVTAHANHGFSTALSPVAEFPVELVVLIFSYLRSISPPKFYEARPCPDLGWITVTQVCRRWRHIAFQARCLWSDVAFSLGAEWAGLMMRRSHPMPLVMRARMPGLRGWQLSEKVTETMNACMFRATELRLLVAYPKTKAILETLTSPAPKLTELHIKITIPSTYGYDFPTAFLGGVAPSLRRLNINSTQRFPWEHAILGAQLTELTMRYASLETQPLEDLPLFDCLLDTLRALPSLEYLALDAVFFMPTDDEPRMPAVLPHLENLELRVLADAAPALFSALALPARTTVRIDAAYDRMSELEDGWLPDFMQTLTGALCLGGPAPPRTRMHAWARASVVSVTTSGTADTVEPDIRLIFQPEAWQDAALPGRWLSQHAAAMLASADLENLVINDDGWDNEALARLPHLPKLCAVDARGDSAVDLCMALYHMPAPDEAGPAVGRTSASTTSDKPEQWRYIMPALSSLRLRCVDFAKYSMFKTTCGDGIPGERLPLEDAEPFSDALPRWLRWRAYDGYPLEKLHLDQCKVDSEFLEKLRAIPGLTVLHADKTV</sequence>
<dbReference type="EMBL" id="MU275952">
    <property type="protein sequence ID" value="KAI0045404.1"/>
    <property type="molecule type" value="Genomic_DNA"/>
</dbReference>